<reference evidence="4 5" key="1">
    <citation type="submission" date="2018-09" db="EMBL/GenBank/DDBJ databases">
        <title>Sphingomonas peninsula sp. nov., isolated from fildes peninsula, Antarctic soil.</title>
        <authorList>
            <person name="Yingchao G."/>
        </authorList>
    </citation>
    <scope>NUCLEOTIDE SEQUENCE [LARGE SCALE GENOMIC DNA]</scope>
    <source>
        <strain evidence="4 5">YZ-8</strain>
    </source>
</reference>
<dbReference type="PROSITE" id="PS50894">
    <property type="entry name" value="HPT"/>
    <property type="match status" value="1"/>
</dbReference>
<dbReference type="EMBL" id="CP032829">
    <property type="protein sequence ID" value="AYJ87862.1"/>
    <property type="molecule type" value="Genomic_DNA"/>
</dbReference>
<dbReference type="AlphaFoldDB" id="A0A494TKC0"/>
<feature type="domain" description="HPt" evidence="3">
    <location>
        <begin position="14"/>
        <end position="116"/>
    </location>
</feature>
<dbReference type="OrthoDB" id="7448591at2"/>
<feature type="modified residue" description="Phosphohistidine" evidence="2">
    <location>
        <position position="53"/>
    </location>
</feature>
<evidence type="ECO:0000256" key="2">
    <source>
        <dbReference type="PROSITE-ProRule" id="PRU00110"/>
    </source>
</evidence>
<dbReference type="Gene3D" id="1.20.120.160">
    <property type="entry name" value="HPT domain"/>
    <property type="match status" value="1"/>
</dbReference>
<dbReference type="GO" id="GO:0004672">
    <property type="term" value="F:protein kinase activity"/>
    <property type="evidence" value="ECO:0007669"/>
    <property type="project" value="UniProtKB-ARBA"/>
</dbReference>
<dbReference type="InterPro" id="IPR008207">
    <property type="entry name" value="Sig_transdc_His_kin_Hpt_dom"/>
</dbReference>
<dbReference type="Pfam" id="PF01627">
    <property type="entry name" value="Hpt"/>
    <property type="match status" value="1"/>
</dbReference>
<organism evidence="4 5">
    <name type="scientific">Sphingomonas paeninsulae</name>
    <dbReference type="NCBI Taxonomy" id="2319844"/>
    <lineage>
        <taxon>Bacteria</taxon>
        <taxon>Pseudomonadati</taxon>
        <taxon>Pseudomonadota</taxon>
        <taxon>Alphaproteobacteria</taxon>
        <taxon>Sphingomonadales</taxon>
        <taxon>Sphingomonadaceae</taxon>
        <taxon>Sphingomonas</taxon>
    </lineage>
</organism>
<dbReference type="KEGG" id="spha:D3Y57_08860"/>
<keyword evidence="5" id="KW-1185">Reference proteome</keyword>
<accession>A0A494TKC0</accession>
<name>A0A494TKC0_SPHPE</name>
<proteinExistence type="predicted"/>
<dbReference type="InterPro" id="IPR036641">
    <property type="entry name" value="HPT_dom_sf"/>
</dbReference>
<dbReference type="Proteomes" id="UP000276254">
    <property type="component" value="Chromosome"/>
</dbReference>
<keyword evidence="2" id="KW-0597">Phosphoprotein</keyword>
<evidence type="ECO:0000259" key="3">
    <source>
        <dbReference type="PROSITE" id="PS50894"/>
    </source>
</evidence>
<evidence type="ECO:0000313" key="4">
    <source>
        <dbReference type="EMBL" id="AYJ87862.1"/>
    </source>
</evidence>
<dbReference type="SUPFAM" id="SSF47226">
    <property type="entry name" value="Histidine-containing phosphotransfer domain, HPT domain"/>
    <property type="match status" value="1"/>
</dbReference>
<sequence>MIDWAGFSSARSELGADFVRILGYFREDGAKSVVAIEDAMRSADAAAMVLPAHTLKGEASQFGADALADLAEKIEIVARQSVEWRQSPDEALPDVVKLRGLFDDTLLAFERETNPLVERRAFGRKAEAANQRFGQL</sequence>
<dbReference type="GO" id="GO:0000160">
    <property type="term" value="P:phosphorelay signal transduction system"/>
    <property type="evidence" value="ECO:0007669"/>
    <property type="project" value="UniProtKB-KW"/>
</dbReference>
<protein>
    <submittedName>
        <fullName evidence="4">Hpt domain-containing protein</fullName>
    </submittedName>
</protein>
<evidence type="ECO:0000256" key="1">
    <source>
        <dbReference type="ARBA" id="ARBA00023012"/>
    </source>
</evidence>
<gene>
    <name evidence="4" type="ORF">D3Y57_08860</name>
</gene>
<keyword evidence="1" id="KW-0902">Two-component regulatory system</keyword>
<evidence type="ECO:0000313" key="5">
    <source>
        <dbReference type="Proteomes" id="UP000276254"/>
    </source>
</evidence>